<comment type="caution">
    <text evidence="5">The sequence shown here is derived from an EMBL/GenBank/DDBJ whole genome shotgun (WGS) entry which is preliminary data.</text>
</comment>
<keyword evidence="4" id="KW-1015">Disulfide bond</keyword>
<dbReference type="Pfam" id="PF05825">
    <property type="entry name" value="PSP94"/>
    <property type="match status" value="1"/>
</dbReference>
<evidence type="ECO:0000313" key="6">
    <source>
        <dbReference type="Proteomes" id="UP000663845"/>
    </source>
</evidence>
<evidence type="ECO:0000256" key="3">
    <source>
        <dbReference type="ARBA" id="ARBA00022525"/>
    </source>
</evidence>
<dbReference type="Gene3D" id="2.60.40.1900">
    <property type="entry name" value="Beta-microseminoprotein (PSP94) domain"/>
    <property type="match status" value="1"/>
</dbReference>
<dbReference type="PANTHER" id="PTHR10500:SF0">
    <property type="entry name" value="SCO-SPONDIN-LIKE"/>
    <property type="match status" value="1"/>
</dbReference>
<reference evidence="5" key="1">
    <citation type="submission" date="2021-02" db="EMBL/GenBank/DDBJ databases">
        <authorList>
            <person name="Nowell W R."/>
        </authorList>
    </citation>
    <scope>NUCLEOTIDE SEQUENCE</scope>
</reference>
<keyword evidence="3" id="KW-0964">Secreted</keyword>
<comment type="subcellular location">
    <subcellularLocation>
        <location evidence="1">Secreted</location>
    </subcellularLocation>
</comment>
<sequence length="142" mass="16833">MLGLPTARLVSAKEKREKQRSKIIEKFHNQGSDEYCEHLNVKYAINSTWILSYPKCLECRCDKYGLQCCRYGPTANIIDLPENCQLAEGTCEIRFVQKDNHSQLCNDKYLTKKKFQMERKSSKMVFYMQLRKKSRKYIIIFD</sequence>
<dbReference type="AlphaFoldDB" id="A0A814SD37"/>
<evidence type="ECO:0000313" key="5">
    <source>
        <dbReference type="EMBL" id="CAF1145551.1"/>
    </source>
</evidence>
<comment type="similarity">
    <text evidence="2">Belongs to the beta-microseminoprotein family.</text>
</comment>
<evidence type="ECO:0000256" key="1">
    <source>
        <dbReference type="ARBA" id="ARBA00004613"/>
    </source>
</evidence>
<name>A0A814SD37_9BILA</name>
<dbReference type="PANTHER" id="PTHR10500">
    <property type="entry name" value="BETA-MICROSEMINOPROTEIN"/>
    <property type="match status" value="1"/>
</dbReference>
<evidence type="ECO:0000256" key="4">
    <source>
        <dbReference type="ARBA" id="ARBA00023157"/>
    </source>
</evidence>
<organism evidence="5 6">
    <name type="scientific">Adineta steineri</name>
    <dbReference type="NCBI Taxonomy" id="433720"/>
    <lineage>
        <taxon>Eukaryota</taxon>
        <taxon>Metazoa</taxon>
        <taxon>Spiralia</taxon>
        <taxon>Gnathifera</taxon>
        <taxon>Rotifera</taxon>
        <taxon>Eurotatoria</taxon>
        <taxon>Bdelloidea</taxon>
        <taxon>Adinetida</taxon>
        <taxon>Adinetidae</taxon>
        <taxon>Adineta</taxon>
    </lineage>
</organism>
<protein>
    <submittedName>
        <fullName evidence="5">Uncharacterized protein</fullName>
    </submittedName>
</protein>
<dbReference type="InterPro" id="IPR008735">
    <property type="entry name" value="PSP94"/>
</dbReference>
<gene>
    <name evidence="5" type="ORF">JYZ213_LOCUS23803</name>
</gene>
<dbReference type="GO" id="GO:0005576">
    <property type="term" value="C:extracellular region"/>
    <property type="evidence" value="ECO:0007669"/>
    <property type="project" value="UniProtKB-SubCell"/>
</dbReference>
<proteinExistence type="inferred from homology"/>
<dbReference type="Proteomes" id="UP000663845">
    <property type="component" value="Unassembled WGS sequence"/>
</dbReference>
<evidence type="ECO:0000256" key="2">
    <source>
        <dbReference type="ARBA" id="ARBA00010352"/>
    </source>
</evidence>
<accession>A0A814SD37</accession>
<dbReference type="EMBL" id="CAJNOG010000285">
    <property type="protein sequence ID" value="CAF1145551.1"/>
    <property type="molecule type" value="Genomic_DNA"/>
</dbReference>